<dbReference type="KEGG" id="chh:A0O34_10120"/>
<evidence type="ECO:0000313" key="2">
    <source>
        <dbReference type="EMBL" id="ANF50851.1"/>
    </source>
</evidence>
<keyword evidence="1" id="KW-1133">Transmembrane helix</keyword>
<dbReference type="OrthoDB" id="1274380at2"/>
<sequence>MDFDLIIKRGYNFNIGKYVSDGFELFKKDIGGFIVATILAIVMSIIPFCGLLALGNFYKICRKVDAGEKVQAGDIFDFTDFWVYFKFMILLFVAIFILMIPIQVSMVPMIMAAKYGDGTGDVGTALFASGMGVWMILFILLIFAFAISFYFVQPLISIYRVQSVRKAYSLSWKIAKKNFFMILVFSLVVGVISELGIIACGIGILFTAPIGICIKYVSFKDILETQNQKQGL</sequence>
<dbReference type="STRING" id="1685010.A0O34_10120"/>
<protein>
    <recommendedName>
        <fullName evidence="4">Glycerophosphoryl diester phosphodiesterase membrane domain-containing protein</fullName>
    </recommendedName>
</protein>
<name>A0A172XV82_9FLAO</name>
<dbReference type="Pfam" id="PF13197">
    <property type="entry name" value="DUF4013"/>
    <property type="match status" value="1"/>
</dbReference>
<evidence type="ECO:0008006" key="4">
    <source>
        <dbReference type="Google" id="ProtNLM"/>
    </source>
</evidence>
<accession>A0A172XV82</accession>
<dbReference type="EMBL" id="CP015199">
    <property type="protein sequence ID" value="ANF50851.1"/>
    <property type="molecule type" value="Genomic_DNA"/>
</dbReference>
<organism evidence="2 3">
    <name type="scientific">Chryseobacterium glaciei</name>
    <dbReference type="NCBI Taxonomy" id="1685010"/>
    <lineage>
        <taxon>Bacteria</taxon>
        <taxon>Pseudomonadati</taxon>
        <taxon>Bacteroidota</taxon>
        <taxon>Flavobacteriia</taxon>
        <taxon>Flavobacteriales</taxon>
        <taxon>Weeksellaceae</taxon>
        <taxon>Chryseobacterium group</taxon>
        <taxon>Chryseobacterium</taxon>
    </lineage>
</organism>
<gene>
    <name evidence="2" type="ORF">A0O34_10120</name>
</gene>
<proteinExistence type="predicted"/>
<reference evidence="2 3" key="1">
    <citation type="submission" date="2016-04" db="EMBL/GenBank/DDBJ databases">
        <title>Complete Genome Sequence of Chryseobacterium sp. IHBB 10212.</title>
        <authorList>
            <person name="Pal M."/>
            <person name="Swarnkar M.K."/>
            <person name="Kaushal K."/>
            <person name="Chhibber S."/>
            <person name="Singh A.K."/>
            <person name="Gulati A."/>
        </authorList>
    </citation>
    <scope>NUCLEOTIDE SEQUENCE [LARGE SCALE GENOMIC DNA]</scope>
    <source>
        <strain evidence="2 3">IHBB 10212</strain>
    </source>
</reference>
<feature type="transmembrane region" description="Helical" evidence="1">
    <location>
        <begin position="179"/>
        <end position="206"/>
    </location>
</feature>
<feature type="transmembrane region" description="Helical" evidence="1">
    <location>
        <begin position="87"/>
        <end position="113"/>
    </location>
</feature>
<evidence type="ECO:0000313" key="3">
    <source>
        <dbReference type="Proteomes" id="UP000077824"/>
    </source>
</evidence>
<evidence type="ECO:0000256" key="1">
    <source>
        <dbReference type="SAM" id="Phobius"/>
    </source>
</evidence>
<dbReference type="Proteomes" id="UP000077824">
    <property type="component" value="Chromosome"/>
</dbReference>
<feature type="transmembrane region" description="Helical" evidence="1">
    <location>
        <begin position="30"/>
        <end position="54"/>
    </location>
</feature>
<keyword evidence="3" id="KW-1185">Reference proteome</keyword>
<keyword evidence="1" id="KW-0472">Membrane</keyword>
<dbReference type="RefSeq" id="WP_066754277.1">
    <property type="nucleotide sequence ID" value="NZ_CP015199.1"/>
</dbReference>
<dbReference type="AlphaFoldDB" id="A0A172XV82"/>
<dbReference type="InterPro" id="IPR025098">
    <property type="entry name" value="DUF4013"/>
</dbReference>
<keyword evidence="1" id="KW-0812">Transmembrane</keyword>
<feature type="transmembrane region" description="Helical" evidence="1">
    <location>
        <begin position="133"/>
        <end position="158"/>
    </location>
</feature>